<feature type="transmembrane region" description="Helical" evidence="1">
    <location>
        <begin position="175"/>
        <end position="196"/>
    </location>
</feature>
<keyword evidence="1" id="KW-0812">Transmembrane</keyword>
<dbReference type="RefSeq" id="WP_294893876.1">
    <property type="nucleotide sequence ID" value="NZ_DLUI01000115.1"/>
</dbReference>
<dbReference type="Gene3D" id="3.30.110.40">
    <property type="entry name" value="TusA-like domain"/>
    <property type="match status" value="1"/>
</dbReference>
<dbReference type="Proteomes" id="UP000228859">
    <property type="component" value="Unassembled WGS sequence"/>
</dbReference>
<keyword evidence="1" id="KW-1133">Transmembrane helix</keyword>
<keyword evidence="1" id="KW-0472">Membrane</keyword>
<feature type="domain" description="UPF0033" evidence="2">
    <location>
        <begin position="2"/>
        <end position="70"/>
    </location>
</feature>
<name>A0A2D3WH33_9BACT</name>
<sequence>MILDCRDMDCPRPVLETKKALDALPSDATLTVEVNTLSGRENCKRFALSQHCTFTEESLSDGATRLIIVKGRGYVELSDEENPVDVMMQQERRSAVLVLFGALITALLSASCCIIPTLFMVFGISFAGVINVPELNSYRWLFTAFAVLMLSIGFYQMVIKKQIECDCAPSLTSKILLILFWGLFLFSLAALFYPYYEVLIWGK</sequence>
<feature type="transmembrane region" description="Helical" evidence="1">
    <location>
        <begin position="96"/>
        <end position="126"/>
    </location>
</feature>
<dbReference type="Pfam" id="PF01206">
    <property type="entry name" value="TusA"/>
    <property type="match status" value="1"/>
</dbReference>
<dbReference type="InterPro" id="IPR001455">
    <property type="entry name" value="TusA-like"/>
</dbReference>
<accession>A0A2D3WH33</accession>
<protein>
    <recommendedName>
        <fullName evidence="2">UPF0033 domain-containing protein</fullName>
    </recommendedName>
</protein>
<comment type="caution">
    <text evidence="3">The sequence shown here is derived from an EMBL/GenBank/DDBJ whole genome shotgun (WGS) entry which is preliminary data.</text>
</comment>
<evidence type="ECO:0000256" key="1">
    <source>
        <dbReference type="SAM" id="Phobius"/>
    </source>
</evidence>
<reference evidence="3 4" key="1">
    <citation type="journal article" date="2017" name="Front. Microbiol.">
        <title>Comparative Genomic Analysis of the Class Epsilonproteobacteria and Proposed Reclassification to Epsilonbacteraeota (phyl. nov.).</title>
        <authorList>
            <person name="Waite D.W."/>
            <person name="Vanwonterghem I."/>
            <person name="Rinke C."/>
            <person name="Parks D.H."/>
            <person name="Zhang Y."/>
            <person name="Takai K."/>
            <person name="Sievert S.M."/>
            <person name="Simon J."/>
            <person name="Campbell B.J."/>
            <person name="Hanson T.E."/>
            <person name="Woyke T."/>
            <person name="Klotz M.G."/>
            <person name="Hugenholtz P."/>
        </authorList>
    </citation>
    <scope>NUCLEOTIDE SEQUENCE [LARGE SCALE GENOMIC DNA]</scope>
    <source>
        <strain evidence="3">UBA12443</strain>
    </source>
</reference>
<dbReference type="InterPro" id="IPR036868">
    <property type="entry name" value="TusA-like_sf"/>
</dbReference>
<feature type="transmembrane region" description="Helical" evidence="1">
    <location>
        <begin position="138"/>
        <end position="155"/>
    </location>
</feature>
<proteinExistence type="predicted"/>
<evidence type="ECO:0000259" key="2">
    <source>
        <dbReference type="Pfam" id="PF01206"/>
    </source>
</evidence>
<evidence type="ECO:0000313" key="3">
    <source>
        <dbReference type="EMBL" id="DAB38037.1"/>
    </source>
</evidence>
<dbReference type="AlphaFoldDB" id="A0A2D3WH33"/>
<organism evidence="3 4">
    <name type="scientific">Sulfuricurvum kujiense</name>
    <dbReference type="NCBI Taxonomy" id="148813"/>
    <lineage>
        <taxon>Bacteria</taxon>
        <taxon>Pseudomonadati</taxon>
        <taxon>Campylobacterota</taxon>
        <taxon>Epsilonproteobacteria</taxon>
        <taxon>Campylobacterales</taxon>
        <taxon>Sulfurimonadaceae</taxon>
        <taxon>Sulfuricurvum</taxon>
    </lineage>
</organism>
<gene>
    <name evidence="3" type="ORF">CFH83_08010</name>
</gene>
<evidence type="ECO:0000313" key="4">
    <source>
        <dbReference type="Proteomes" id="UP000228859"/>
    </source>
</evidence>
<dbReference type="SUPFAM" id="SSF64307">
    <property type="entry name" value="SirA-like"/>
    <property type="match status" value="1"/>
</dbReference>
<dbReference type="EMBL" id="DLUI01000115">
    <property type="protein sequence ID" value="DAB38037.1"/>
    <property type="molecule type" value="Genomic_DNA"/>
</dbReference>